<organism evidence="2 3">
    <name type="scientific">Dokdonia pacifica</name>
    <dbReference type="NCBI Taxonomy" id="1627892"/>
    <lineage>
        <taxon>Bacteria</taxon>
        <taxon>Pseudomonadati</taxon>
        <taxon>Bacteroidota</taxon>
        <taxon>Flavobacteriia</taxon>
        <taxon>Flavobacteriales</taxon>
        <taxon>Flavobacteriaceae</taxon>
        <taxon>Dokdonia</taxon>
    </lineage>
</organism>
<sequence>MKNNRNPLKIVPFVLLAIYYFLIYQSNLNNTYKLSILIGIVVISVINYIFLIKKDIVTGGNAKYILLAFLVISMIIGAFFFK</sequence>
<evidence type="ECO:0000313" key="3">
    <source>
        <dbReference type="Proteomes" id="UP000198379"/>
    </source>
</evidence>
<evidence type="ECO:0000256" key="1">
    <source>
        <dbReference type="SAM" id="Phobius"/>
    </source>
</evidence>
<feature type="transmembrane region" description="Helical" evidence="1">
    <location>
        <begin position="64"/>
        <end position="81"/>
    </location>
</feature>
<keyword evidence="1" id="KW-0472">Membrane</keyword>
<keyword evidence="1" id="KW-1133">Transmembrane helix</keyword>
<keyword evidence="3" id="KW-1185">Reference proteome</keyword>
<feature type="transmembrane region" description="Helical" evidence="1">
    <location>
        <begin position="7"/>
        <end position="26"/>
    </location>
</feature>
<dbReference type="EMBL" id="FZNY01000011">
    <property type="protein sequence ID" value="SNS33279.1"/>
    <property type="molecule type" value="Genomic_DNA"/>
</dbReference>
<dbReference type="AlphaFoldDB" id="A0A239DMA4"/>
<dbReference type="RefSeq" id="WP_089373833.1">
    <property type="nucleotide sequence ID" value="NZ_BMEP01000008.1"/>
</dbReference>
<dbReference type="Proteomes" id="UP000198379">
    <property type="component" value="Unassembled WGS sequence"/>
</dbReference>
<feature type="transmembrane region" description="Helical" evidence="1">
    <location>
        <begin position="32"/>
        <end position="52"/>
    </location>
</feature>
<accession>A0A239DMA4</accession>
<name>A0A239DMA4_9FLAO</name>
<reference evidence="2 3" key="1">
    <citation type="submission" date="2017-06" db="EMBL/GenBank/DDBJ databases">
        <authorList>
            <person name="Kim H.J."/>
            <person name="Triplett B.A."/>
        </authorList>
    </citation>
    <scope>NUCLEOTIDE SEQUENCE [LARGE SCALE GENOMIC DNA]</scope>
    <source>
        <strain evidence="2 3">DSM 25597</strain>
    </source>
</reference>
<protein>
    <submittedName>
        <fullName evidence="2">Uncharacterized protein</fullName>
    </submittedName>
</protein>
<keyword evidence="1" id="KW-0812">Transmembrane</keyword>
<gene>
    <name evidence="2" type="ORF">SAMN06265376_11182</name>
</gene>
<evidence type="ECO:0000313" key="2">
    <source>
        <dbReference type="EMBL" id="SNS33279.1"/>
    </source>
</evidence>
<proteinExistence type="predicted"/>